<proteinExistence type="predicted"/>
<sequence length="408" mass="46324">MSDNIPFEIQVEIMKRLPVKSLIQFRSVSKAWKSLIDSSDFIARYSGQQHLLVSYNDLGSFEQKYVSVVEDDTFPQHKVSLITPLLVNWLEYYDTIGCSHGLLCLYNDYLQGRDGPIPGIGMAVLWNLSIRKAVAIVVPNVANGMIYTTVLGFGVCRGTSDPKLVKITQINGRSDMESIDCIPWQVEVFTLSTRAWRNPYSNNLPRKSIEFVDSQVVVDGFHYWLAIDNRTPMDGEYKLIISFDMTSEEFREINLPDSLAQSFMCSLSISKLRESLVVLEQGLVIGSPIVVWMMEDGVPKSFTKLFNVNVNTLGLDDAIVRGFRKCGEPVFEISEDLLGICKLVVYGPYSNHIDNLGIDGIDYSSYVYPYMETLHLLDHPNLTVYNEMKTIKFEDDLFQELNLSRLLI</sequence>
<comment type="caution">
    <text evidence="1">The sequence shown here is derived from an EMBL/GenBank/DDBJ whole genome shotgun (WGS) entry which is preliminary data.</text>
</comment>
<accession>A0ACB9G075</accession>
<gene>
    <name evidence="1" type="ORF">L1987_46250</name>
</gene>
<name>A0ACB9G075_9ASTR</name>
<organism evidence="1 2">
    <name type="scientific">Smallanthus sonchifolius</name>
    <dbReference type="NCBI Taxonomy" id="185202"/>
    <lineage>
        <taxon>Eukaryota</taxon>
        <taxon>Viridiplantae</taxon>
        <taxon>Streptophyta</taxon>
        <taxon>Embryophyta</taxon>
        <taxon>Tracheophyta</taxon>
        <taxon>Spermatophyta</taxon>
        <taxon>Magnoliopsida</taxon>
        <taxon>eudicotyledons</taxon>
        <taxon>Gunneridae</taxon>
        <taxon>Pentapetalae</taxon>
        <taxon>asterids</taxon>
        <taxon>campanulids</taxon>
        <taxon>Asterales</taxon>
        <taxon>Asteraceae</taxon>
        <taxon>Asteroideae</taxon>
        <taxon>Heliantheae alliance</taxon>
        <taxon>Millerieae</taxon>
        <taxon>Smallanthus</taxon>
    </lineage>
</organism>
<dbReference type="EMBL" id="CM042032">
    <property type="protein sequence ID" value="KAI3776465.1"/>
    <property type="molecule type" value="Genomic_DNA"/>
</dbReference>
<evidence type="ECO:0000313" key="2">
    <source>
        <dbReference type="Proteomes" id="UP001056120"/>
    </source>
</evidence>
<evidence type="ECO:0000313" key="1">
    <source>
        <dbReference type="EMBL" id="KAI3776465.1"/>
    </source>
</evidence>
<dbReference type="Proteomes" id="UP001056120">
    <property type="component" value="Linkage Group LG15"/>
</dbReference>
<reference evidence="2" key="1">
    <citation type="journal article" date="2022" name="Mol. Ecol. Resour.">
        <title>The genomes of chicory, endive, great burdock and yacon provide insights into Asteraceae palaeo-polyploidization history and plant inulin production.</title>
        <authorList>
            <person name="Fan W."/>
            <person name="Wang S."/>
            <person name="Wang H."/>
            <person name="Wang A."/>
            <person name="Jiang F."/>
            <person name="Liu H."/>
            <person name="Zhao H."/>
            <person name="Xu D."/>
            <person name="Zhang Y."/>
        </authorList>
    </citation>
    <scope>NUCLEOTIDE SEQUENCE [LARGE SCALE GENOMIC DNA]</scope>
    <source>
        <strain evidence="2">cv. Yunnan</strain>
    </source>
</reference>
<protein>
    <submittedName>
        <fullName evidence="1">Uncharacterized protein</fullName>
    </submittedName>
</protein>
<reference evidence="1 2" key="2">
    <citation type="journal article" date="2022" name="Mol. Ecol. Resour.">
        <title>The genomes of chicory, endive, great burdock and yacon provide insights into Asteraceae paleo-polyploidization history and plant inulin production.</title>
        <authorList>
            <person name="Fan W."/>
            <person name="Wang S."/>
            <person name="Wang H."/>
            <person name="Wang A."/>
            <person name="Jiang F."/>
            <person name="Liu H."/>
            <person name="Zhao H."/>
            <person name="Xu D."/>
            <person name="Zhang Y."/>
        </authorList>
    </citation>
    <scope>NUCLEOTIDE SEQUENCE [LARGE SCALE GENOMIC DNA]</scope>
    <source>
        <strain evidence="2">cv. Yunnan</strain>
        <tissue evidence="1">Leaves</tissue>
    </source>
</reference>
<keyword evidence="2" id="KW-1185">Reference proteome</keyword>